<feature type="compositionally biased region" description="Basic and acidic residues" evidence="1">
    <location>
        <begin position="36"/>
        <end position="54"/>
    </location>
</feature>
<keyword evidence="3" id="KW-1185">Reference proteome</keyword>
<dbReference type="PATRIC" id="fig|272569.17.peg.814"/>
<feature type="region of interest" description="Disordered" evidence="1">
    <location>
        <begin position="24"/>
        <end position="54"/>
    </location>
</feature>
<dbReference type="Proteomes" id="UP000001169">
    <property type="component" value="Plasmid pNG700"/>
</dbReference>
<organism evidence="2 3">
    <name type="scientific">Haloarcula marismortui (strain ATCC 43049 / DSM 3752 / JCM 8966 / VKM B-1809)</name>
    <name type="common">Halobacterium marismortui</name>
    <dbReference type="NCBI Taxonomy" id="272569"/>
    <lineage>
        <taxon>Archaea</taxon>
        <taxon>Methanobacteriati</taxon>
        <taxon>Methanobacteriota</taxon>
        <taxon>Stenosarchaea group</taxon>
        <taxon>Halobacteria</taxon>
        <taxon>Halobacteriales</taxon>
        <taxon>Haloarculaceae</taxon>
        <taxon>Haloarcula</taxon>
    </lineage>
</organism>
<dbReference type="HOGENOM" id="CLU_3038944_0_0_2"/>
<name>Q5V5W7_HALMA</name>
<gene>
    <name evidence="2" type="ordered locus">pNG7396</name>
</gene>
<accession>Q5V5W7</accession>
<geneLocation type="plasmid" evidence="2 3">
    <name>pNG700</name>
</geneLocation>
<proteinExistence type="predicted"/>
<evidence type="ECO:0000313" key="2">
    <source>
        <dbReference type="EMBL" id="AAV45085.1"/>
    </source>
</evidence>
<evidence type="ECO:0000313" key="3">
    <source>
        <dbReference type="Proteomes" id="UP000001169"/>
    </source>
</evidence>
<evidence type="ECO:0000256" key="1">
    <source>
        <dbReference type="SAM" id="MobiDB-lite"/>
    </source>
</evidence>
<dbReference type="AlphaFoldDB" id="Q5V5W7"/>
<protein>
    <submittedName>
        <fullName evidence="2">Uncharacterized protein</fullName>
    </submittedName>
</protein>
<dbReference type="KEGG" id="hma:pNG7396"/>
<dbReference type="EMBL" id="AY596296">
    <property type="protein sequence ID" value="AAV45085.1"/>
    <property type="molecule type" value="Genomic_DNA"/>
</dbReference>
<keyword evidence="2" id="KW-0614">Plasmid</keyword>
<dbReference type="EnsemblBacteria" id="AAV45085">
    <property type="protein sequence ID" value="AAV45085"/>
    <property type="gene ID" value="pNG7396"/>
</dbReference>
<sequence length="54" mass="6215">MAQEYQTYTNTPVRDTVQWFDVDEQRPASGHGTVVKMEREASDSETVDVHTSRQ</sequence>
<reference evidence="2 3" key="1">
    <citation type="journal article" date="2004" name="Genome Res.">
        <title>Genome sequence of Haloarcula marismortui: a halophilic archaeon from the Dead Sea.</title>
        <authorList>
            <person name="Baliga N.S."/>
            <person name="Bonneau R."/>
            <person name="Facciotti M.T."/>
            <person name="Pan M."/>
            <person name="Glusman G."/>
            <person name="Deutsch E.W."/>
            <person name="Shannon P."/>
            <person name="Chiu Y."/>
            <person name="Weng R.S."/>
            <person name="Gan R.R."/>
            <person name="Hung P."/>
            <person name="Date S.V."/>
            <person name="Marcotte E."/>
            <person name="Hood L."/>
            <person name="Ng W.V."/>
        </authorList>
    </citation>
    <scope>NUCLEOTIDE SEQUENCE [LARGE SCALE GENOMIC DNA]</scope>
    <source>
        <strain evidence="3">ATCC 43049 / DSM 3752 / JCM 8966 / VKM B-1809</strain>
        <plasmid evidence="3">Plasmid pNG700</plasmid>
    </source>
</reference>